<feature type="compositionally biased region" description="Polar residues" evidence="1">
    <location>
        <begin position="55"/>
        <end position="76"/>
    </location>
</feature>
<feature type="compositionally biased region" description="Basic and acidic residues" evidence="1">
    <location>
        <begin position="7"/>
        <end position="47"/>
    </location>
</feature>
<keyword evidence="3" id="KW-1185">Reference proteome</keyword>
<dbReference type="PANTHER" id="PTHR38116">
    <property type="entry name" value="CHROMOSOME 7, WHOLE GENOME SHOTGUN SEQUENCE"/>
    <property type="match status" value="1"/>
</dbReference>
<dbReference type="InterPro" id="IPR021833">
    <property type="entry name" value="DUF3425"/>
</dbReference>
<reference evidence="2" key="1">
    <citation type="submission" date="2022-12" db="EMBL/GenBank/DDBJ databases">
        <authorList>
            <person name="Petersen C."/>
        </authorList>
    </citation>
    <scope>NUCLEOTIDE SEQUENCE</scope>
    <source>
        <strain evidence="2">IBT 21472</strain>
    </source>
</reference>
<gene>
    <name evidence="2" type="ORF">N7476_007214</name>
</gene>
<evidence type="ECO:0000313" key="3">
    <source>
        <dbReference type="Proteomes" id="UP001147746"/>
    </source>
</evidence>
<feature type="region of interest" description="Disordered" evidence="1">
    <location>
        <begin position="1"/>
        <end position="76"/>
    </location>
</feature>
<sequence>MPPQTAKKGESAGQERRKPVRRDPEKRRQQNIEAQRKYPKIRERLNHLEAVAAGVTSTGPPETLATPGSPTTSADLIATSLPTSDASIKLASSPSVETPGESQHLISQTDNSLSALASWESIDYSKLDDSSSGVSLWDATTKFDPLPDYGSSLSCEWGSTTYVDPSFLIRDNHDSGIVQYWTTSLNCGCSTRHIQIQTKGVDPSSFKDAKILTLGYPATTADPYANNLRIDTVCTAAALRTIGMQLGVNEEALCADESLSPFFRFTTGSVDFMVQSTMIKTVQQTFKSLKPDLRPSREQITVKHHPCIDVLPFPTLRNNFITHQDEFDEDELFMDVFNGLVCWGGAGIGKRDRDINTGYVSTGTPWDVRSWEAKQWFLKKYWVLLGGEDGELVRQSEWWRGIRGEETLSIELPS</sequence>
<evidence type="ECO:0000313" key="2">
    <source>
        <dbReference type="EMBL" id="KAJ5311354.1"/>
    </source>
</evidence>
<evidence type="ECO:0008006" key="4">
    <source>
        <dbReference type="Google" id="ProtNLM"/>
    </source>
</evidence>
<name>A0A9W9PVQ8_9EURO</name>
<comment type="caution">
    <text evidence="2">The sequence shown here is derived from an EMBL/GenBank/DDBJ whole genome shotgun (WGS) entry which is preliminary data.</text>
</comment>
<dbReference type="Pfam" id="PF11905">
    <property type="entry name" value="DUF3425"/>
    <property type="match status" value="1"/>
</dbReference>
<protein>
    <recommendedName>
        <fullName evidence="4">BZIP domain-containing protein</fullName>
    </recommendedName>
</protein>
<proteinExistence type="predicted"/>
<dbReference type="PANTHER" id="PTHR38116:SF5">
    <property type="entry name" value="BZIP DOMAIN-CONTAINING PROTEIN"/>
    <property type="match status" value="1"/>
</dbReference>
<dbReference type="Proteomes" id="UP001147746">
    <property type="component" value="Unassembled WGS sequence"/>
</dbReference>
<reference evidence="2" key="2">
    <citation type="journal article" date="2023" name="IMA Fungus">
        <title>Comparative genomic study of the Penicillium genus elucidates a diverse pangenome and 15 lateral gene transfer events.</title>
        <authorList>
            <person name="Petersen C."/>
            <person name="Sorensen T."/>
            <person name="Nielsen M.R."/>
            <person name="Sondergaard T.E."/>
            <person name="Sorensen J.L."/>
            <person name="Fitzpatrick D.A."/>
            <person name="Frisvad J.C."/>
            <person name="Nielsen K.L."/>
        </authorList>
    </citation>
    <scope>NUCLEOTIDE SEQUENCE</scope>
    <source>
        <strain evidence="2">IBT 21472</strain>
    </source>
</reference>
<dbReference type="EMBL" id="JAPZBO010000007">
    <property type="protein sequence ID" value="KAJ5311354.1"/>
    <property type="molecule type" value="Genomic_DNA"/>
</dbReference>
<organism evidence="2 3">
    <name type="scientific">Penicillium atrosanguineum</name>
    <dbReference type="NCBI Taxonomy" id="1132637"/>
    <lineage>
        <taxon>Eukaryota</taxon>
        <taxon>Fungi</taxon>
        <taxon>Dikarya</taxon>
        <taxon>Ascomycota</taxon>
        <taxon>Pezizomycotina</taxon>
        <taxon>Eurotiomycetes</taxon>
        <taxon>Eurotiomycetidae</taxon>
        <taxon>Eurotiales</taxon>
        <taxon>Aspergillaceae</taxon>
        <taxon>Penicillium</taxon>
    </lineage>
</organism>
<accession>A0A9W9PVQ8</accession>
<evidence type="ECO:0000256" key="1">
    <source>
        <dbReference type="SAM" id="MobiDB-lite"/>
    </source>
</evidence>
<dbReference type="AlphaFoldDB" id="A0A9W9PVQ8"/>
<feature type="region of interest" description="Disordered" evidence="1">
    <location>
        <begin position="88"/>
        <end position="109"/>
    </location>
</feature>